<dbReference type="RefSeq" id="WP_181755329.1">
    <property type="nucleotide sequence ID" value="NZ_DAMCVE010000002.1"/>
</dbReference>
<accession>A0A838XNG4</accession>
<organism evidence="1 2">
    <name type="scientific">Aeromicrobium phoceense</name>
    <dbReference type="NCBI Taxonomy" id="2754045"/>
    <lineage>
        <taxon>Bacteria</taxon>
        <taxon>Bacillati</taxon>
        <taxon>Actinomycetota</taxon>
        <taxon>Actinomycetes</taxon>
        <taxon>Propionibacteriales</taxon>
        <taxon>Nocardioidaceae</taxon>
        <taxon>Aeromicrobium</taxon>
    </lineage>
</organism>
<dbReference type="EMBL" id="JACEOG010000001">
    <property type="protein sequence ID" value="MBA4608534.1"/>
    <property type="molecule type" value="Genomic_DNA"/>
</dbReference>
<dbReference type="AlphaFoldDB" id="A0A838XNG4"/>
<comment type="caution">
    <text evidence="1">The sequence shown here is derived from an EMBL/GenBank/DDBJ whole genome shotgun (WGS) entry which is preliminary data.</text>
</comment>
<gene>
    <name evidence="1" type="ORF">H1W00_08620</name>
</gene>
<reference evidence="1 2" key="1">
    <citation type="submission" date="2020-07" db="EMBL/GenBank/DDBJ databases">
        <title>Draft genome and description of Aeromicrobium phoceense strain Marseille-Q0843 isolated from healthy skin swab.</title>
        <authorList>
            <person name="Boxberger M."/>
            <person name="La Scola B."/>
        </authorList>
    </citation>
    <scope>NUCLEOTIDE SEQUENCE [LARGE SCALE GENOMIC DNA]</scope>
    <source>
        <strain evidence="1 2">Marseille-Q0843</strain>
    </source>
</reference>
<dbReference type="Proteomes" id="UP000550354">
    <property type="component" value="Unassembled WGS sequence"/>
</dbReference>
<sequence length="96" mass="10962">MPPVNRDEAVIAKALDDGWICVFTDFEPAQGYLEATDVVDGLWGTFYRLDGEMIRPEVNEYGWIVRLMPTGSYDLAGLKAELGHLRCRPGLRFRWL</sequence>
<evidence type="ECO:0000313" key="1">
    <source>
        <dbReference type="EMBL" id="MBA4608534.1"/>
    </source>
</evidence>
<evidence type="ECO:0000313" key="2">
    <source>
        <dbReference type="Proteomes" id="UP000550354"/>
    </source>
</evidence>
<name>A0A838XNG4_9ACTN</name>
<keyword evidence="2" id="KW-1185">Reference proteome</keyword>
<protein>
    <submittedName>
        <fullName evidence="1">Uncharacterized protein</fullName>
    </submittedName>
</protein>
<proteinExistence type="predicted"/>